<dbReference type="PANTHER" id="PTHR30535">
    <property type="entry name" value="VITAMIN B12-BINDING PROTEIN"/>
    <property type="match status" value="1"/>
</dbReference>
<organism evidence="3 4">
    <name type="scientific">Photobacterium angustum</name>
    <dbReference type="NCBI Taxonomy" id="661"/>
    <lineage>
        <taxon>Bacteria</taxon>
        <taxon>Pseudomonadati</taxon>
        <taxon>Pseudomonadota</taxon>
        <taxon>Gammaproteobacteria</taxon>
        <taxon>Vibrionales</taxon>
        <taxon>Vibrionaceae</taxon>
        <taxon>Photobacterium</taxon>
    </lineage>
</organism>
<name>A0A2S7VIL0_PHOAN</name>
<dbReference type="RefSeq" id="WP_105061763.1">
    <property type="nucleotide sequence ID" value="NZ_MSCJ01000003.1"/>
</dbReference>
<dbReference type="AlphaFoldDB" id="A0A2S7VIL0"/>
<evidence type="ECO:0000313" key="3">
    <source>
        <dbReference type="EMBL" id="PQJ61918.1"/>
    </source>
</evidence>
<feature type="signal peptide" evidence="1">
    <location>
        <begin position="1"/>
        <end position="22"/>
    </location>
</feature>
<dbReference type="EMBL" id="MSCJ01000003">
    <property type="protein sequence ID" value="PQJ61918.1"/>
    <property type="molecule type" value="Genomic_DNA"/>
</dbReference>
<keyword evidence="1" id="KW-0732">Signal</keyword>
<dbReference type="Proteomes" id="UP000238730">
    <property type="component" value="Unassembled WGS sequence"/>
</dbReference>
<feature type="chain" id="PRO_5015755005" evidence="1">
    <location>
        <begin position="23"/>
        <end position="384"/>
    </location>
</feature>
<evidence type="ECO:0000256" key="1">
    <source>
        <dbReference type="SAM" id="SignalP"/>
    </source>
</evidence>
<gene>
    <name evidence="3" type="ORF">BTO08_16770</name>
</gene>
<evidence type="ECO:0000313" key="4">
    <source>
        <dbReference type="Proteomes" id="UP000238730"/>
    </source>
</evidence>
<proteinExistence type="predicted"/>
<dbReference type="PROSITE" id="PS51257">
    <property type="entry name" value="PROKAR_LIPOPROTEIN"/>
    <property type="match status" value="1"/>
</dbReference>
<dbReference type="PANTHER" id="PTHR30535:SF34">
    <property type="entry name" value="MOLYBDATE-BINDING PROTEIN MOLA"/>
    <property type="match status" value="1"/>
</dbReference>
<dbReference type="Pfam" id="PF01497">
    <property type="entry name" value="Peripla_BP_2"/>
    <property type="match status" value="1"/>
</dbReference>
<comment type="caution">
    <text evidence="3">The sequence shown here is derived from an EMBL/GenBank/DDBJ whole genome shotgun (WGS) entry which is preliminary data.</text>
</comment>
<dbReference type="SUPFAM" id="SSF53807">
    <property type="entry name" value="Helical backbone' metal receptor"/>
    <property type="match status" value="1"/>
</dbReference>
<evidence type="ECO:0000259" key="2">
    <source>
        <dbReference type="PROSITE" id="PS50983"/>
    </source>
</evidence>
<accession>A0A2S7VIL0</accession>
<dbReference type="InterPro" id="IPR050902">
    <property type="entry name" value="ABC_Transporter_SBP"/>
</dbReference>
<dbReference type="OrthoDB" id="9775594at2"/>
<sequence>MKTQFKLLTLAVGVMASCSALAGDYPMTITDVSGQTITLDHQPQHIALGTARNFPLLEIVYGKNAGKHVVAMRDDMKISAPSMYEFYTNKYPNLKKVPEIGKISKGQFDAESFIQMEPKPDVLIIGTSSMNSAKEKGLVKKLNDAGIQVITADFREQTIKNTMTSVTSVAKALGYEERGKAFADYYTQHLNVITDRIAKTKDLKPKTVFMETAAGYTLDSCCNTYAGGNMDDFITLLKATNIATKPLGGAHSGNMSPETIVAENPDVYIMQTAGWVDKKGHSMKGIPLGYAANDAAIKAATKTLMERSWLQATNANLTGNVFSIYKPFYNSPYNLVALEHFAKWIRPELFKDLTPEQTFVEMNKTLANSDVSGLFGIDNVDIIQ</sequence>
<reference evidence="3 4" key="1">
    <citation type="submission" date="2016-12" db="EMBL/GenBank/DDBJ databases">
        <title>Diversity of luminous bacteria.</title>
        <authorList>
            <person name="Yoshizawa S."/>
            <person name="Kogure K."/>
        </authorList>
    </citation>
    <scope>NUCLEOTIDE SEQUENCE [LARGE SCALE GENOMIC DNA]</scope>
    <source>
        <strain evidence="3 4">LC1-200</strain>
    </source>
</reference>
<protein>
    <submittedName>
        <fullName evidence="3">Cobalamin ABC transporter substrate-binding protein</fullName>
    </submittedName>
</protein>
<dbReference type="PROSITE" id="PS50983">
    <property type="entry name" value="FE_B12_PBP"/>
    <property type="match status" value="1"/>
</dbReference>
<dbReference type="InterPro" id="IPR002491">
    <property type="entry name" value="ABC_transptr_periplasmic_BD"/>
</dbReference>
<feature type="domain" description="Fe/B12 periplasmic-binding" evidence="2">
    <location>
        <begin position="44"/>
        <end position="353"/>
    </location>
</feature>
<dbReference type="Gene3D" id="3.40.50.1980">
    <property type="entry name" value="Nitrogenase molybdenum iron protein domain"/>
    <property type="match status" value="2"/>
</dbReference>